<reference evidence="1 2" key="1">
    <citation type="submission" date="2023-03" db="EMBL/GenBank/DDBJ databases">
        <title>Bacillus Genome Sequencing.</title>
        <authorList>
            <person name="Dunlap C."/>
        </authorList>
    </citation>
    <scope>NUCLEOTIDE SEQUENCE [LARGE SCALE GENOMIC DNA]</scope>
    <source>
        <strain evidence="1 2">NRS-1717</strain>
    </source>
</reference>
<name>A0ABU6P3S7_9BACI</name>
<protein>
    <submittedName>
        <fullName evidence="1">Uncharacterized protein</fullName>
    </submittedName>
</protein>
<keyword evidence="2" id="KW-1185">Reference proteome</keyword>
<sequence length="103" mass="11808">MEKQDTNNSSQNFDRLMGIRESSSNEIRSSFSSSLDHSGNSNNDIQINIEVDTAPLAFSLLSLAYANKQLTREEFDLAVQELKIFSEDRRNRMFNGGKRNRIF</sequence>
<dbReference type="EMBL" id="JARTFS010000022">
    <property type="protein sequence ID" value="MED4404009.1"/>
    <property type="molecule type" value="Genomic_DNA"/>
</dbReference>
<dbReference type="Proteomes" id="UP001342826">
    <property type="component" value="Unassembled WGS sequence"/>
</dbReference>
<organism evidence="1 2">
    <name type="scientific">Metabacillus fastidiosus</name>
    <dbReference type="NCBI Taxonomy" id="1458"/>
    <lineage>
        <taxon>Bacteria</taxon>
        <taxon>Bacillati</taxon>
        <taxon>Bacillota</taxon>
        <taxon>Bacilli</taxon>
        <taxon>Bacillales</taxon>
        <taxon>Bacillaceae</taxon>
        <taxon>Metabacillus</taxon>
    </lineage>
</organism>
<accession>A0ABU6P3S7</accession>
<gene>
    <name evidence="1" type="ORF">P9271_22230</name>
</gene>
<dbReference type="RefSeq" id="WP_328003180.1">
    <property type="nucleotide sequence ID" value="NZ_JARTFS010000022.1"/>
</dbReference>
<evidence type="ECO:0000313" key="1">
    <source>
        <dbReference type="EMBL" id="MED4404009.1"/>
    </source>
</evidence>
<comment type="caution">
    <text evidence="1">The sequence shown here is derived from an EMBL/GenBank/DDBJ whole genome shotgun (WGS) entry which is preliminary data.</text>
</comment>
<evidence type="ECO:0000313" key="2">
    <source>
        <dbReference type="Proteomes" id="UP001342826"/>
    </source>
</evidence>
<proteinExistence type="predicted"/>